<dbReference type="EMBL" id="LLYA01000218">
    <property type="protein sequence ID" value="KRR16527.1"/>
    <property type="molecule type" value="Genomic_DNA"/>
</dbReference>
<dbReference type="AlphaFoldDB" id="A0A0R3MF43"/>
<protein>
    <submittedName>
        <fullName evidence="1">Uncharacterized protein</fullName>
    </submittedName>
</protein>
<evidence type="ECO:0000313" key="1">
    <source>
        <dbReference type="EMBL" id="KRR16527.1"/>
    </source>
</evidence>
<comment type="caution">
    <text evidence="1">The sequence shown here is derived from an EMBL/GenBank/DDBJ whole genome shotgun (WGS) entry which is preliminary data.</text>
</comment>
<gene>
    <name evidence="1" type="ORF">CQ13_36845</name>
</gene>
<dbReference type="Proteomes" id="UP000052023">
    <property type="component" value="Unassembled WGS sequence"/>
</dbReference>
<name>A0A0R3MF43_9BRAD</name>
<accession>A0A0R3MF43</accession>
<sequence length="143" mass="15948">MQNDALSVANESVDAYELLGASVVDVFVWVRVQDRSQQSCEVATREQNTLDSSGPRCLQISWLVSYENAPTDIYWEALEKIGDHSGSRLSSMTYLAILLDHRIGMIGAIFECVYVSSDFSQITCHPFMQSLHVMLVVKTSSHA</sequence>
<organism evidence="1 2">
    <name type="scientific">Bradyrhizobium retamae</name>
    <dbReference type="NCBI Taxonomy" id="1300035"/>
    <lineage>
        <taxon>Bacteria</taxon>
        <taxon>Pseudomonadati</taxon>
        <taxon>Pseudomonadota</taxon>
        <taxon>Alphaproteobacteria</taxon>
        <taxon>Hyphomicrobiales</taxon>
        <taxon>Nitrobacteraceae</taxon>
        <taxon>Bradyrhizobium</taxon>
    </lineage>
</organism>
<proteinExistence type="predicted"/>
<reference evidence="1 2" key="1">
    <citation type="submission" date="2014-03" db="EMBL/GenBank/DDBJ databases">
        <title>Bradyrhizobium valentinum sp. nov., isolated from effective nodules of Lupinus mariae-josephae, a lupine endemic of basic-lime soils in Eastern Spain.</title>
        <authorList>
            <person name="Duran D."/>
            <person name="Rey L."/>
            <person name="Navarro A."/>
            <person name="Busquets A."/>
            <person name="Imperial J."/>
            <person name="Ruiz-Argueso T."/>
        </authorList>
    </citation>
    <scope>NUCLEOTIDE SEQUENCE [LARGE SCALE GENOMIC DNA]</scope>
    <source>
        <strain evidence="1 2">Ro19</strain>
    </source>
</reference>
<evidence type="ECO:0000313" key="2">
    <source>
        <dbReference type="Proteomes" id="UP000052023"/>
    </source>
</evidence>
<keyword evidence="2" id="KW-1185">Reference proteome</keyword>